<organism evidence="20 21">
    <name type="scientific">Tetrabaena socialis</name>
    <dbReference type="NCBI Taxonomy" id="47790"/>
    <lineage>
        <taxon>Eukaryota</taxon>
        <taxon>Viridiplantae</taxon>
        <taxon>Chlorophyta</taxon>
        <taxon>core chlorophytes</taxon>
        <taxon>Chlorophyceae</taxon>
        <taxon>CS clade</taxon>
        <taxon>Chlamydomonadales</taxon>
        <taxon>Tetrabaenaceae</taxon>
        <taxon>Tetrabaena</taxon>
    </lineage>
</organism>
<dbReference type="Gene3D" id="6.10.140.2220">
    <property type="match status" value="1"/>
</dbReference>
<evidence type="ECO:0000256" key="12">
    <source>
        <dbReference type="ARBA" id="ARBA00022989"/>
    </source>
</evidence>
<evidence type="ECO:0000256" key="10">
    <source>
        <dbReference type="ARBA" id="ARBA00022833"/>
    </source>
</evidence>
<keyword evidence="10" id="KW-0862">Zinc</keyword>
<feature type="compositionally biased region" description="Low complexity" evidence="18">
    <location>
        <begin position="468"/>
        <end position="483"/>
    </location>
</feature>
<feature type="compositionally biased region" description="Gly residues" evidence="18">
    <location>
        <begin position="446"/>
        <end position="467"/>
    </location>
</feature>
<dbReference type="PANTHER" id="PTHR32523:SF8">
    <property type="entry name" value="DOLICHOL KINASE"/>
    <property type="match status" value="1"/>
</dbReference>
<keyword evidence="5" id="KW-0808">Transferase</keyword>
<keyword evidence="3" id="KW-0150">Chloroplast</keyword>
<evidence type="ECO:0000256" key="15">
    <source>
        <dbReference type="ARBA" id="ARBA00039024"/>
    </source>
</evidence>
<sequence>MLRCLPGLAERLLRSGPPPLSAEGLHEVQAQLRALRLAFGDTTAARALLSNDAARGALLTVLAVAHRQPLPRCVGAQGTGAGGGSGGGELSGLYNDIANEACICCHELLLCELPPPLVERRLGFALRLLRTQPLQCCARRLADAAAALHRLEREPPQGGEGPRERELRGEAAMMGAARAHSDALVLAILARNTLSQSMYVVEGLAVTASDGGDDAPPHSQQQAQLRQALALALRDSGVLEHAARTLLLLLRFGWQRPDLEGDDSPHVLALSGVLDYLRVLLPPHGAAGAAPAGETPALAGASALREVLSGRCMQHTVLVLGVGALCAADGGPSYGLPLELLRRVPLIRNRQHSRVPPNMADLRGARGRHELDVKILRNVLQVLCGSGARVAPPGPHGALALLLRLCRLAVASGRAHLAARRGSGGSVPAHTSERCERSSGASSSAGGSGSSGGSSGGSGGGSSGGSSGESSGNGSSGGSSDNGSRGGSSGNGSSGGSSGNGSSGGSSGPPQPQQHAAARRQLPPPPSAPGLELVLSQGDLLPLFSCALEAAMDLCFPDRAIDKPQRAAARADCWRLFAAYTRDVLPLLPGRNPLIGPVLRLLDPGRLVPGAPLPPSPPPSWAAALAGGWLPCLERLLRRGGDKPSGPEASLAASALFLRKLTPVMDCLMTWRHATALLAYGEPREAAALVATLGKLLRAADPAPLAAAASMKGALIPAAAAIWILKGAISAREASDAGGRMRGGFPGGAQSAAGRQLALMVSYALCEWLPPLARLAARAVEAVTLRVEAGQQRSPAAAAAAAGDAQAAKRLLFPVLIVLHAVARRCRSGLGDAAGPPRIPTTPRYSPAAGGSGDEGADGDGDGGWRQLLLNEVGAVPLLGAALHAFAGTAEPVLLQCLARACCAVAVACPCEPRFPWRPELLHELAEGLPADGAVDRQAALSMAVVMLQAGSGEGAGPVSSEPVLEALEPLLLFIAWQRIENAAAICTDDMQQLAAALVPVAQARGVLRTCSYPGCVSLAGDSEAEAEAGLLTCGRCGTVQYCCGGCQANHWRAGHRKACVPRG</sequence>
<dbReference type="PANTHER" id="PTHR32523">
    <property type="entry name" value="PHYTOL KINASE 1, CHLOROPLASTIC"/>
    <property type="match status" value="1"/>
</dbReference>
<feature type="compositionally biased region" description="Gly residues" evidence="18">
    <location>
        <begin position="484"/>
        <end position="507"/>
    </location>
</feature>
<evidence type="ECO:0000256" key="17">
    <source>
        <dbReference type="PROSITE-ProRule" id="PRU00134"/>
    </source>
</evidence>
<evidence type="ECO:0000256" key="2">
    <source>
        <dbReference type="ARBA" id="ARBA00010794"/>
    </source>
</evidence>
<proteinExistence type="inferred from homology"/>
<dbReference type="GO" id="GO:0009507">
    <property type="term" value="C:chloroplast"/>
    <property type="evidence" value="ECO:0007669"/>
    <property type="project" value="UniProtKB-SubCell"/>
</dbReference>
<dbReference type="PROSITE" id="PS50865">
    <property type="entry name" value="ZF_MYND_2"/>
    <property type="match status" value="1"/>
</dbReference>
<feature type="region of interest" description="Disordered" evidence="18">
    <location>
        <begin position="832"/>
        <end position="863"/>
    </location>
</feature>
<comment type="similarity">
    <text evidence="2">Belongs to the polyprenol kinase family.</text>
</comment>
<evidence type="ECO:0000256" key="3">
    <source>
        <dbReference type="ARBA" id="ARBA00022528"/>
    </source>
</evidence>
<evidence type="ECO:0000256" key="6">
    <source>
        <dbReference type="ARBA" id="ARBA00022692"/>
    </source>
</evidence>
<gene>
    <name evidence="20" type="ORF">TSOC_001152</name>
</gene>
<dbReference type="GO" id="GO:0008270">
    <property type="term" value="F:zinc ion binding"/>
    <property type="evidence" value="ECO:0007669"/>
    <property type="project" value="UniProtKB-KW"/>
</dbReference>
<keyword evidence="9" id="KW-0418">Kinase</keyword>
<dbReference type="EMBL" id="PGGS01000018">
    <property type="protein sequence ID" value="PNH11940.1"/>
    <property type="molecule type" value="Genomic_DNA"/>
</dbReference>
<keyword evidence="4" id="KW-0934">Plastid</keyword>
<evidence type="ECO:0000313" key="21">
    <source>
        <dbReference type="Proteomes" id="UP000236333"/>
    </source>
</evidence>
<dbReference type="InterPro" id="IPR039606">
    <property type="entry name" value="Phytol/farnesol_kinase"/>
</dbReference>
<keyword evidence="8 17" id="KW-0863">Zinc-finger</keyword>
<comment type="pathway">
    <text evidence="14">Cofactor biosynthesis; tocopherol biosynthesis.</text>
</comment>
<dbReference type="InterPro" id="IPR002893">
    <property type="entry name" value="Znf_MYND"/>
</dbReference>
<evidence type="ECO:0000256" key="7">
    <source>
        <dbReference type="ARBA" id="ARBA00022723"/>
    </source>
</evidence>
<evidence type="ECO:0000313" key="20">
    <source>
        <dbReference type="EMBL" id="PNH11940.1"/>
    </source>
</evidence>
<keyword evidence="7" id="KW-0479">Metal-binding</keyword>
<keyword evidence="11" id="KW-0809">Transit peptide</keyword>
<comment type="caution">
    <text evidence="20">The sequence shown here is derived from an EMBL/GenBank/DDBJ whole genome shotgun (WGS) entry which is preliminary data.</text>
</comment>
<evidence type="ECO:0000256" key="11">
    <source>
        <dbReference type="ARBA" id="ARBA00022946"/>
    </source>
</evidence>
<protein>
    <recommendedName>
        <fullName evidence="15">phytol kinase</fullName>
        <ecNumber evidence="15">2.7.1.182</ecNumber>
    </recommendedName>
</protein>
<dbReference type="AlphaFoldDB" id="A0A2J8AHE7"/>
<evidence type="ECO:0000256" key="14">
    <source>
        <dbReference type="ARBA" id="ARBA00024015"/>
    </source>
</evidence>
<dbReference type="Pfam" id="PF01753">
    <property type="entry name" value="zf-MYND"/>
    <property type="match status" value="1"/>
</dbReference>
<evidence type="ECO:0000259" key="19">
    <source>
        <dbReference type="PROSITE" id="PS50865"/>
    </source>
</evidence>
<dbReference type="SUPFAM" id="SSF144232">
    <property type="entry name" value="HIT/MYND zinc finger-like"/>
    <property type="match status" value="1"/>
</dbReference>
<dbReference type="GO" id="GO:0010276">
    <property type="term" value="F:phytol kinase activity"/>
    <property type="evidence" value="ECO:0007669"/>
    <property type="project" value="UniProtKB-EC"/>
</dbReference>
<feature type="region of interest" description="Disordered" evidence="18">
    <location>
        <begin position="418"/>
        <end position="531"/>
    </location>
</feature>
<dbReference type="Proteomes" id="UP000236333">
    <property type="component" value="Unassembled WGS sequence"/>
</dbReference>
<dbReference type="EC" id="2.7.1.182" evidence="15"/>
<evidence type="ECO:0000256" key="13">
    <source>
        <dbReference type="ARBA" id="ARBA00023136"/>
    </source>
</evidence>
<evidence type="ECO:0000256" key="16">
    <source>
        <dbReference type="ARBA" id="ARBA00048889"/>
    </source>
</evidence>
<keyword evidence="12" id="KW-1133">Transmembrane helix</keyword>
<dbReference type="GO" id="GO:0016020">
    <property type="term" value="C:membrane"/>
    <property type="evidence" value="ECO:0007669"/>
    <property type="project" value="UniProtKB-SubCell"/>
</dbReference>
<accession>A0A2J8AHE7</accession>
<comment type="catalytic activity">
    <reaction evidence="16">
        <text>phytol + CTP = phytyl phosphate + CDP + H(+)</text>
        <dbReference type="Rhea" id="RHEA:38055"/>
        <dbReference type="ChEBI" id="CHEBI:15378"/>
        <dbReference type="ChEBI" id="CHEBI:17327"/>
        <dbReference type="ChEBI" id="CHEBI:37563"/>
        <dbReference type="ChEBI" id="CHEBI:58069"/>
        <dbReference type="ChEBI" id="CHEBI:75483"/>
        <dbReference type="EC" id="2.7.1.182"/>
    </reaction>
</comment>
<comment type="subcellular location">
    <subcellularLocation>
        <location evidence="1">Plastid</location>
        <location evidence="1">Chloroplast membrane</location>
        <topology evidence="1">Multi-pass membrane protein</topology>
    </subcellularLocation>
</comment>
<evidence type="ECO:0000256" key="4">
    <source>
        <dbReference type="ARBA" id="ARBA00022640"/>
    </source>
</evidence>
<keyword evidence="21" id="KW-1185">Reference proteome</keyword>
<evidence type="ECO:0000256" key="8">
    <source>
        <dbReference type="ARBA" id="ARBA00022771"/>
    </source>
</evidence>
<evidence type="ECO:0000256" key="1">
    <source>
        <dbReference type="ARBA" id="ARBA00004508"/>
    </source>
</evidence>
<evidence type="ECO:0000256" key="5">
    <source>
        <dbReference type="ARBA" id="ARBA00022679"/>
    </source>
</evidence>
<keyword evidence="13" id="KW-0472">Membrane</keyword>
<evidence type="ECO:0000256" key="9">
    <source>
        <dbReference type="ARBA" id="ARBA00022777"/>
    </source>
</evidence>
<feature type="domain" description="MYND-type" evidence="19">
    <location>
        <begin position="1016"/>
        <end position="1060"/>
    </location>
</feature>
<name>A0A2J8AHE7_9CHLO</name>
<evidence type="ECO:0000256" key="18">
    <source>
        <dbReference type="SAM" id="MobiDB-lite"/>
    </source>
</evidence>
<keyword evidence="6" id="KW-0812">Transmembrane</keyword>
<reference evidence="20 21" key="1">
    <citation type="journal article" date="2017" name="Mol. Biol. Evol.">
        <title>The 4-celled Tetrabaena socialis nuclear genome reveals the essential components for genetic control of cell number at the origin of multicellularity in the volvocine lineage.</title>
        <authorList>
            <person name="Featherston J."/>
            <person name="Arakaki Y."/>
            <person name="Hanschen E.R."/>
            <person name="Ferris P.J."/>
            <person name="Michod R.E."/>
            <person name="Olson B.J.S.C."/>
            <person name="Nozaki H."/>
            <person name="Durand P.M."/>
        </authorList>
    </citation>
    <scope>NUCLEOTIDE SEQUENCE [LARGE SCALE GENOMIC DNA]</scope>
    <source>
        <strain evidence="20 21">NIES-571</strain>
    </source>
</reference>